<feature type="domain" description="Acyl-CoA dehydrogenase C-terminal" evidence="2">
    <location>
        <begin position="239"/>
        <end position="369"/>
    </location>
</feature>
<dbReference type="RefSeq" id="WP_153407470.1">
    <property type="nucleotide sequence ID" value="NZ_WEGK01000001.1"/>
</dbReference>
<proteinExistence type="predicted"/>
<dbReference type="GO" id="GO:0036383">
    <property type="term" value="F:3-hydroxy-9,10-secoandrosta-1,3,5(10)-triene-9,17-dione monooxygenase activity"/>
    <property type="evidence" value="ECO:0007669"/>
    <property type="project" value="UniProtKB-EC"/>
</dbReference>
<protein>
    <submittedName>
        <fullName evidence="3">Flavin-dependent monooxygenase, oxygenase subunit HsaA</fullName>
        <ecNumber evidence="3">1.14.14.12</ecNumber>
    </submittedName>
</protein>
<dbReference type="InterPro" id="IPR050741">
    <property type="entry name" value="Acyl-CoA_dehydrogenase"/>
</dbReference>
<keyword evidence="4" id="KW-1185">Reference proteome</keyword>
<accession>A0A7K0CVA3</accession>
<evidence type="ECO:0000313" key="4">
    <source>
        <dbReference type="Proteomes" id="UP000438448"/>
    </source>
</evidence>
<dbReference type="SUPFAM" id="SSF47203">
    <property type="entry name" value="Acyl-CoA dehydrogenase C-terminal domain-like"/>
    <property type="match status" value="1"/>
</dbReference>
<dbReference type="GO" id="GO:0003995">
    <property type="term" value="F:acyl-CoA dehydrogenase activity"/>
    <property type="evidence" value="ECO:0007669"/>
    <property type="project" value="TreeGrafter"/>
</dbReference>
<comment type="caution">
    <text evidence="3">The sequence shown here is derived from an EMBL/GenBank/DDBJ whole genome shotgun (WGS) entry which is preliminary data.</text>
</comment>
<dbReference type="Gene3D" id="1.20.140.10">
    <property type="entry name" value="Butyryl-CoA Dehydrogenase, subunit A, domain 3"/>
    <property type="match status" value="1"/>
</dbReference>
<reference evidence="3 4" key="1">
    <citation type="submission" date="2019-10" db="EMBL/GenBank/DDBJ databases">
        <title>Nocardia macrotermitis sp. nov. and Nocardia aurantia sp. nov., isolated from the gut of fungus growing-termite Macrotermes natalensis.</title>
        <authorList>
            <person name="Benndorf R."/>
            <person name="Schwitalla J."/>
            <person name="Martin K."/>
            <person name="De Beer W."/>
            <person name="Kaster A.-K."/>
            <person name="Vollmers J."/>
            <person name="Poulsen M."/>
            <person name="Beemelmanns C."/>
        </authorList>
    </citation>
    <scope>NUCLEOTIDE SEQUENCE [LARGE SCALE GENOMIC DNA]</scope>
    <source>
        <strain evidence="3 4">RB20</strain>
    </source>
</reference>
<dbReference type="PIRSF" id="PIRSF016578">
    <property type="entry name" value="HsaA"/>
    <property type="match status" value="1"/>
</dbReference>
<dbReference type="EC" id="1.14.14.12" evidence="3"/>
<gene>
    <name evidence="3" type="primary">hsaA_1</name>
    <name evidence="3" type="ORF">NRB20_04800</name>
</gene>
<dbReference type="Gene3D" id="1.10.540.10">
    <property type="entry name" value="Acyl-CoA dehydrogenase/oxidase, N-terminal domain"/>
    <property type="match status" value="1"/>
</dbReference>
<dbReference type="Gene3D" id="2.40.110.10">
    <property type="entry name" value="Butyryl-CoA Dehydrogenase, subunit A, domain 2"/>
    <property type="match status" value="1"/>
</dbReference>
<dbReference type="InterPro" id="IPR009100">
    <property type="entry name" value="AcylCoA_DH/oxidase_NM_dom_sf"/>
</dbReference>
<dbReference type="PANTHER" id="PTHR48083">
    <property type="entry name" value="MEDIUM-CHAIN SPECIFIC ACYL-COA DEHYDROGENASE, MITOCHONDRIAL-RELATED"/>
    <property type="match status" value="1"/>
</dbReference>
<evidence type="ECO:0000313" key="3">
    <source>
        <dbReference type="EMBL" id="MQY17416.1"/>
    </source>
</evidence>
<evidence type="ECO:0000259" key="2">
    <source>
        <dbReference type="Pfam" id="PF08028"/>
    </source>
</evidence>
<dbReference type="PANTHER" id="PTHR48083:SF19">
    <property type="entry name" value="FLAVIN-DEPENDENT MONOOXYGENASE, OXYGENASE SUBUNIT HSAA"/>
    <property type="match status" value="1"/>
</dbReference>
<dbReference type="OrthoDB" id="3404950at2"/>
<dbReference type="GO" id="GO:0005737">
    <property type="term" value="C:cytoplasm"/>
    <property type="evidence" value="ECO:0007669"/>
    <property type="project" value="TreeGrafter"/>
</dbReference>
<dbReference type="SUPFAM" id="SSF56645">
    <property type="entry name" value="Acyl-CoA dehydrogenase NM domain-like"/>
    <property type="match status" value="1"/>
</dbReference>
<keyword evidence="1 3" id="KW-0560">Oxidoreductase</keyword>
<evidence type="ECO:0000256" key="1">
    <source>
        <dbReference type="ARBA" id="ARBA00023002"/>
    </source>
</evidence>
<dbReference type="Proteomes" id="UP000438448">
    <property type="component" value="Unassembled WGS sequence"/>
</dbReference>
<keyword evidence="3" id="KW-0503">Monooxygenase</keyword>
<name>A0A7K0CVA3_9NOCA</name>
<dbReference type="AlphaFoldDB" id="A0A7K0CVA3"/>
<dbReference type="InterPro" id="IPR046373">
    <property type="entry name" value="Acyl-CoA_Oxase/DH_mid-dom_sf"/>
</dbReference>
<dbReference type="GO" id="GO:0033539">
    <property type="term" value="P:fatty acid beta-oxidation using acyl-CoA dehydrogenase"/>
    <property type="evidence" value="ECO:0007669"/>
    <property type="project" value="TreeGrafter"/>
</dbReference>
<dbReference type="InterPro" id="IPR013107">
    <property type="entry name" value="Acyl-CoA_DH_C"/>
</dbReference>
<dbReference type="InterPro" id="IPR036250">
    <property type="entry name" value="AcylCo_DH-like_C"/>
</dbReference>
<dbReference type="Pfam" id="PF08028">
    <property type="entry name" value="Acyl-CoA_dh_2"/>
    <property type="match status" value="1"/>
</dbReference>
<dbReference type="InterPro" id="IPR037069">
    <property type="entry name" value="AcylCoA_DH/ox_N_sf"/>
</dbReference>
<dbReference type="GO" id="GO:0050660">
    <property type="term" value="F:flavin adenine dinucleotide binding"/>
    <property type="evidence" value="ECO:0007669"/>
    <property type="project" value="InterPro"/>
</dbReference>
<dbReference type="EMBL" id="WEGK01000001">
    <property type="protein sequence ID" value="MQY17416.1"/>
    <property type="molecule type" value="Genomic_DNA"/>
</dbReference>
<organism evidence="3 4">
    <name type="scientific">Nocardia macrotermitis</name>
    <dbReference type="NCBI Taxonomy" id="2585198"/>
    <lineage>
        <taxon>Bacteria</taxon>
        <taxon>Bacillati</taxon>
        <taxon>Actinomycetota</taxon>
        <taxon>Actinomycetes</taxon>
        <taxon>Mycobacteriales</taxon>
        <taxon>Nocardiaceae</taxon>
        <taxon>Nocardia</taxon>
    </lineage>
</organism>
<sequence length="394" mass="42313">MSHEVVRRVEEVAAKFAAAADATERGGKLSDESVALVRQAGVMRMLQPAEFGGYAAHPGDFAEAVMAVAKRCGATGWVCGVGGVHPWEMALLDPRVAQELWGENPDSWMASPYAPQGTATITDDGYIVKGHWNFSSGTDHCDWVVLGALVCGADGAPTTPPQVLHVVIPRADYTIIDDSWDVIGLCGTGSKDVVVDGAYVPAYRTIDSSEVAEGELAAERAGRTETLYKLPFWAMFPLGITSAVIGICEGALDAHLDYQRERVNAMGTRVKDDPYVLSAISEAAAEIAASRTHLIDGISRLYDLADAGKTISFENRSLVRRNQVRAAWRAVAAVDEIFARSGGNAARKRTPLQRFWRDAHVGLQHAIHTPGSLYHSAALTSMGTEPEGPLRAMI</sequence>